<accession>E1RA08</accession>
<evidence type="ECO:0000313" key="2">
    <source>
        <dbReference type="Proteomes" id="UP000002318"/>
    </source>
</evidence>
<dbReference type="EMBL" id="CP002116">
    <property type="protein sequence ID" value="ADK83327.1"/>
    <property type="molecule type" value="Genomic_DNA"/>
</dbReference>
<dbReference type="eggNOG" id="ENOG5032V2S">
    <property type="taxonomic scope" value="Bacteria"/>
</dbReference>
<name>E1RA08_SEDSS</name>
<dbReference type="AlphaFoldDB" id="E1RA08"/>
<organism evidence="1 2">
    <name type="scientific">Sediminispirochaeta smaragdinae (strain DSM 11293 / JCM 15392 / SEBR 4228)</name>
    <name type="common">Spirochaeta smaragdinae</name>
    <dbReference type="NCBI Taxonomy" id="573413"/>
    <lineage>
        <taxon>Bacteria</taxon>
        <taxon>Pseudomonadati</taxon>
        <taxon>Spirochaetota</taxon>
        <taxon>Spirochaetia</taxon>
        <taxon>Spirochaetales</taxon>
        <taxon>Spirochaetaceae</taxon>
        <taxon>Sediminispirochaeta</taxon>
    </lineage>
</organism>
<sequence>MKSDICVLYLGDDITLLHSLYPILRSKRYRSRFYFTEDLDYILNKSTQPTLLLIRYFKRRDIAQNTEIWKRLRDRFKRIIYFDDTASADEVNPIAFDYVDLYYKKQLRSNIEDYAVPVYGKRIYADYYHHQYKVSDSVESIRPALDDGQRRKLRLSWNLGVGCFPKMRLRNAIIRRWHPIFGLHGIRQMYNDPRRYRPTKKTINAVSARLGMNFDRESVAQHRKIYQSVYSGSPLFLQGRISLKAYNRELRHVRAVFSPFGWGEICFRDFEAILNRSILIKPNMDHVTTWPNVYIANKTYIPVDWEGHDLYATAERVINRPHDYVQISSYAAEAYLDAFDHLDSRLGEILKEIEGVR</sequence>
<gene>
    <name evidence="1" type="ordered locus">Spirs_4253</name>
</gene>
<dbReference type="Proteomes" id="UP000002318">
    <property type="component" value="Chromosome"/>
</dbReference>
<dbReference type="OrthoDB" id="7052726at2"/>
<evidence type="ECO:0008006" key="3">
    <source>
        <dbReference type="Google" id="ProtNLM"/>
    </source>
</evidence>
<dbReference type="HOGENOM" id="CLU_054044_0_0_12"/>
<evidence type="ECO:0000313" key="1">
    <source>
        <dbReference type="EMBL" id="ADK83327.1"/>
    </source>
</evidence>
<keyword evidence="2" id="KW-1185">Reference proteome</keyword>
<dbReference type="KEGG" id="ssm:Spirs_4253"/>
<reference evidence="1 2" key="1">
    <citation type="journal article" date="2010" name="Stand. Genomic Sci.">
        <title>Complete genome sequence of Spirochaeta smaragdinae type strain (SEBR 4228).</title>
        <authorList>
            <person name="Mavromatis K."/>
            <person name="Yasawong M."/>
            <person name="Chertkov O."/>
            <person name="Lapidus A."/>
            <person name="Lucas S."/>
            <person name="Nolan M."/>
            <person name="Del Rio T.G."/>
            <person name="Tice H."/>
            <person name="Cheng J.F."/>
            <person name="Pitluck S."/>
            <person name="Liolios K."/>
            <person name="Ivanova N."/>
            <person name="Tapia R."/>
            <person name="Han C."/>
            <person name="Bruce D."/>
            <person name="Goodwin L."/>
            <person name="Pati A."/>
            <person name="Chen A."/>
            <person name="Palaniappan K."/>
            <person name="Land M."/>
            <person name="Hauser L."/>
            <person name="Chang Y.J."/>
            <person name="Jeffries C.D."/>
            <person name="Detter J.C."/>
            <person name="Rohde M."/>
            <person name="Brambilla E."/>
            <person name="Spring S."/>
            <person name="Goker M."/>
            <person name="Sikorski J."/>
            <person name="Woyke T."/>
            <person name="Bristow J."/>
            <person name="Eisen J.A."/>
            <person name="Markowitz V."/>
            <person name="Hugenholtz P."/>
            <person name="Klenk H.P."/>
            <person name="Kyrpides N.C."/>
        </authorList>
    </citation>
    <scope>NUCLEOTIDE SEQUENCE [LARGE SCALE GENOMIC DNA]</scope>
    <source>
        <strain evidence="2">DSM 11293 / JCM 15392 / SEBR 4228</strain>
    </source>
</reference>
<dbReference type="RefSeq" id="WP_013256783.1">
    <property type="nucleotide sequence ID" value="NC_014364.1"/>
</dbReference>
<proteinExistence type="predicted"/>
<protein>
    <recommendedName>
        <fullName evidence="3">Glycosyltransferase family 1 protein</fullName>
    </recommendedName>
</protein>
<dbReference type="STRING" id="573413.Spirs_4253"/>